<accession>A0A2H6LR85</accession>
<keyword evidence="2" id="KW-0813">Transport</keyword>
<dbReference type="EMBL" id="BDGE01000122">
    <property type="protein sequence ID" value="GBE95722.1"/>
    <property type="molecule type" value="Genomic_DNA"/>
</dbReference>
<evidence type="ECO:0000313" key="12">
    <source>
        <dbReference type="EMBL" id="GBE95722.1"/>
    </source>
</evidence>
<dbReference type="GO" id="GO:0005886">
    <property type="term" value="C:plasma membrane"/>
    <property type="evidence" value="ECO:0007669"/>
    <property type="project" value="UniProtKB-SubCell"/>
</dbReference>
<evidence type="ECO:0000256" key="9">
    <source>
        <dbReference type="SAM" id="Phobius"/>
    </source>
</evidence>
<protein>
    <submittedName>
        <fullName evidence="12">ABC transporter</fullName>
    </submittedName>
</protein>
<evidence type="ECO:0000256" key="2">
    <source>
        <dbReference type="ARBA" id="ARBA00022448"/>
    </source>
</evidence>
<comment type="subcellular location">
    <subcellularLocation>
        <location evidence="1">Cell membrane</location>
        <topology evidence="1">Multi-pass membrane protein</topology>
    </subcellularLocation>
</comment>
<dbReference type="InterPro" id="IPR017871">
    <property type="entry name" value="ABC_transporter-like_CS"/>
</dbReference>
<dbReference type="GO" id="GO:0005524">
    <property type="term" value="F:ATP binding"/>
    <property type="evidence" value="ECO:0007669"/>
    <property type="project" value="UniProtKB-KW"/>
</dbReference>
<evidence type="ECO:0000256" key="7">
    <source>
        <dbReference type="ARBA" id="ARBA00022989"/>
    </source>
</evidence>
<evidence type="ECO:0000259" key="11">
    <source>
        <dbReference type="PROSITE" id="PS50929"/>
    </source>
</evidence>
<evidence type="ECO:0000256" key="6">
    <source>
        <dbReference type="ARBA" id="ARBA00022840"/>
    </source>
</evidence>
<dbReference type="SUPFAM" id="SSF52540">
    <property type="entry name" value="P-loop containing nucleoside triphosphate hydrolases"/>
    <property type="match status" value="1"/>
</dbReference>
<name>A0A2H6LR85_9NOSO</name>
<keyword evidence="4 9" id="KW-0812">Transmembrane</keyword>
<evidence type="ECO:0000259" key="10">
    <source>
        <dbReference type="PROSITE" id="PS50893"/>
    </source>
</evidence>
<evidence type="ECO:0000256" key="8">
    <source>
        <dbReference type="ARBA" id="ARBA00023136"/>
    </source>
</evidence>
<comment type="caution">
    <text evidence="12">The sequence shown here is derived from an EMBL/GenBank/DDBJ whole genome shotgun (WGS) entry which is preliminary data.</text>
</comment>
<evidence type="ECO:0000256" key="4">
    <source>
        <dbReference type="ARBA" id="ARBA00022692"/>
    </source>
</evidence>
<feature type="transmembrane region" description="Helical" evidence="9">
    <location>
        <begin position="32"/>
        <end position="57"/>
    </location>
</feature>
<dbReference type="PROSITE" id="PS00211">
    <property type="entry name" value="ABC_TRANSPORTER_1"/>
    <property type="match status" value="1"/>
</dbReference>
<dbReference type="GO" id="GO:0140359">
    <property type="term" value="F:ABC-type transporter activity"/>
    <property type="evidence" value="ECO:0007669"/>
    <property type="project" value="InterPro"/>
</dbReference>
<dbReference type="Proteomes" id="UP000236527">
    <property type="component" value="Unassembled WGS sequence"/>
</dbReference>
<feature type="domain" description="ABC transporter" evidence="10">
    <location>
        <begin position="110"/>
        <end position="331"/>
    </location>
</feature>
<dbReference type="PROSITE" id="PS50929">
    <property type="entry name" value="ABC_TM1F"/>
    <property type="match status" value="1"/>
</dbReference>
<keyword evidence="8 9" id="KW-0472">Membrane</keyword>
<gene>
    <name evidence="12" type="ORF">NCWK1_5510</name>
</gene>
<dbReference type="InterPro" id="IPR003593">
    <property type="entry name" value="AAA+_ATPase"/>
</dbReference>
<dbReference type="PANTHER" id="PTHR24221">
    <property type="entry name" value="ATP-BINDING CASSETTE SUB-FAMILY B"/>
    <property type="match status" value="1"/>
</dbReference>
<keyword evidence="13" id="KW-1185">Reference proteome</keyword>
<keyword evidence="5" id="KW-0547">Nucleotide-binding</keyword>
<keyword evidence="7 9" id="KW-1133">Transmembrane helix</keyword>
<dbReference type="Gene3D" id="1.20.1560.10">
    <property type="entry name" value="ABC transporter type 1, transmembrane domain"/>
    <property type="match status" value="1"/>
</dbReference>
<proteinExistence type="predicted"/>
<dbReference type="SUPFAM" id="SSF90123">
    <property type="entry name" value="ABC transporter transmembrane region"/>
    <property type="match status" value="1"/>
</dbReference>
<reference evidence="13" key="1">
    <citation type="journal article" date="2018" name="Genome Announc.">
        <title>Draft Genome Sequence of the Nitrogen-Fixing and Hormogonia-Inducing Cyanobacterium Nostoc cycadae Strain WK-1, Isolated from the Coralloid Roots of Cycas revoluta.</title>
        <authorList>
            <person name="Kanesaki Y."/>
            <person name="Hirose M."/>
            <person name="Hirose Y."/>
            <person name="Fujisawa T."/>
            <person name="Nakamura Y."/>
            <person name="Watanabe S."/>
            <person name="Matsunaga S."/>
            <person name="Uchida H."/>
            <person name="Murakami A."/>
        </authorList>
    </citation>
    <scope>NUCLEOTIDE SEQUENCE [LARGE SCALE GENOMIC DNA]</scope>
    <source>
        <strain evidence="13">WK-1</strain>
    </source>
</reference>
<dbReference type="Pfam" id="PF00005">
    <property type="entry name" value="ABC_tran"/>
    <property type="match status" value="1"/>
</dbReference>
<dbReference type="InterPro" id="IPR003439">
    <property type="entry name" value="ABC_transporter-like_ATP-bd"/>
</dbReference>
<organism evidence="12 13">
    <name type="scientific">Nostoc cycadae WK-1</name>
    <dbReference type="NCBI Taxonomy" id="1861711"/>
    <lineage>
        <taxon>Bacteria</taxon>
        <taxon>Bacillati</taxon>
        <taxon>Cyanobacteriota</taxon>
        <taxon>Cyanophyceae</taxon>
        <taxon>Nostocales</taxon>
        <taxon>Nostocaceae</taxon>
        <taxon>Nostoc</taxon>
    </lineage>
</organism>
<dbReference type="PROSITE" id="PS50893">
    <property type="entry name" value="ABC_TRANSPORTER_2"/>
    <property type="match status" value="1"/>
</dbReference>
<keyword evidence="3" id="KW-1003">Cell membrane</keyword>
<feature type="domain" description="ABC transmembrane type-1" evidence="11">
    <location>
        <begin position="1"/>
        <end position="77"/>
    </location>
</feature>
<dbReference type="GO" id="GO:0016887">
    <property type="term" value="F:ATP hydrolysis activity"/>
    <property type="evidence" value="ECO:0007669"/>
    <property type="project" value="InterPro"/>
</dbReference>
<evidence type="ECO:0000313" key="13">
    <source>
        <dbReference type="Proteomes" id="UP000236527"/>
    </source>
</evidence>
<dbReference type="GO" id="GO:0034040">
    <property type="term" value="F:ATPase-coupled lipid transmembrane transporter activity"/>
    <property type="evidence" value="ECO:0007669"/>
    <property type="project" value="TreeGrafter"/>
</dbReference>
<dbReference type="AlphaFoldDB" id="A0A2H6LR85"/>
<dbReference type="FunFam" id="3.40.50.300:FF:000299">
    <property type="entry name" value="ABC transporter ATP-binding protein/permease"/>
    <property type="match status" value="1"/>
</dbReference>
<keyword evidence="6" id="KW-0067">ATP-binding</keyword>
<dbReference type="InterPro" id="IPR027417">
    <property type="entry name" value="P-loop_NTPase"/>
</dbReference>
<sequence length="336" mass="36714">MQDAVNQEIRLAKFAQVFVGANQLIFGLERVLVIWIGANLALQSVFSVGMLIAYLAYKDQFALRMAGLVDRAIEFRLLRLHGERLADIVQSEPESSNPGGLGRPDSLRGIEIRNVSYRYSEGEPWIVNDCSFTIKHGDSVAIVGESGCGKTTLVKLILGLLKPDKGSLLIGGIDTSQLATNDLRAMIGAVMQDDQLFAGSIAENISFFDSDLDFDRVQRVAELAAIHLDISAMPMGYQTLIGDMGSSLSGGQKQRIVLARALYRNPLVLVLDEATSHLDVMKERLVSDAIKSLPITRIIIAHRPETIASADRVLVMEQGRIVHEFGAQVQLETASP</sequence>
<evidence type="ECO:0000256" key="3">
    <source>
        <dbReference type="ARBA" id="ARBA00022475"/>
    </source>
</evidence>
<evidence type="ECO:0000256" key="1">
    <source>
        <dbReference type="ARBA" id="ARBA00004651"/>
    </source>
</evidence>
<dbReference type="InterPro" id="IPR039421">
    <property type="entry name" value="Type_1_exporter"/>
</dbReference>
<dbReference type="InterPro" id="IPR036640">
    <property type="entry name" value="ABC1_TM_sf"/>
</dbReference>
<dbReference type="Gene3D" id="3.40.50.300">
    <property type="entry name" value="P-loop containing nucleotide triphosphate hydrolases"/>
    <property type="match status" value="1"/>
</dbReference>
<dbReference type="SMART" id="SM00382">
    <property type="entry name" value="AAA"/>
    <property type="match status" value="1"/>
</dbReference>
<dbReference type="InterPro" id="IPR011527">
    <property type="entry name" value="ABC1_TM_dom"/>
</dbReference>
<dbReference type="PANTHER" id="PTHR24221:SF606">
    <property type="entry name" value="COLICIN V SECRETION-PROCESSING ATP-BINDING PROTEIN"/>
    <property type="match status" value="1"/>
</dbReference>
<dbReference type="CDD" id="cd03246">
    <property type="entry name" value="ABCC_Protease_Secretion"/>
    <property type="match status" value="1"/>
</dbReference>
<evidence type="ECO:0000256" key="5">
    <source>
        <dbReference type="ARBA" id="ARBA00022741"/>
    </source>
</evidence>